<dbReference type="EMBL" id="LAJF01000061">
    <property type="protein sequence ID" value="KKB85058.1"/>
    <property type="molecule type" value="Genomic_DNA"/>
</dbReference>
<dbReference type="OrthoDB" id="9815212at2"/>
<dbReference type="STRING" id="1121477.SAMN02745223_02486"/>
<organism evidence="3 5">
    <name type="scientific">Devosia limi DSM 17137</name>
    <dbReference type="NCBI Taxonomy" id="1121477"/>
    <lineage>
        <taxon>Bacteria</taxon>
        <taxon>Pseudomonadati</taxon>
        <taxon>Pseudomonadota</taxon>
        <taxon>Alphaproteobacteria</taxon>
        <taxon>Hyphomicrobiales</taxon>
        <taxon>Devosiaceae</taxon>
        <taxon>Devosia</taxon>
    </lineage>
</organism>
<keyword evidence="2" id="KW-0732">Signal</keyword>
<gene>
    <name evidence="4" type="ORF">SAMN02745223_02486</name>
    <name evidence="3" type="ORF">VW29_07810</name>
</gene>
<dbReference type="EMBL" id="FQVC01000007">
    <property type="protein sequence ID" value="SHF39002.1"/>
    <property type="molecule type" value="Genomic_DNA"/>
</dbReference>
<keyword evidence="5" id="KW-1185">Reference proteome</keyword>
<proteinExistence type="predicted"/>
<dbReference type="PATRIC" id="fig|1121477.3.peg.2652"/>
<feature type="chain" id="PRO_5015038305" description="Transmembrane protein (Alph_Pro_TM)" evidence="2">
    <location>
        <begin position="23"/>
        <end position="255"/>
    </location>
</feature>
<evidence type="ECO:0000313" key="6">
    <source>
        <dbReference type="Proteomes" id="UP000184533"/>
    </source>
</evidence>
<name>A0A0F5LRV4_9HYPH</name>
<dbReference type="RefSeq" id="WP_046134759.1">
    <property type="nucleotide sequence ID" value="NZ_FQVC01000007.1"/>
</dbReference>
<evidence type="ECO:0000313" key="5">
    <source>
        <dbReference type="Proteomes" id="UP000033608"/>
    </source>
</evidence>
<dbReference type="Proteomes" id="UP000184533">
    <property type="component" value="Unassembled WGS sequence"/>
</dbReference>
<dbReference type="AlphaFoldDB" id="A0A0F5LRV4"/>
<reference evidence="4 6" key="2">
    <citation type="submission" date="2016-11" db="EMBL/GenBank/DDBJ databases">
        <authorList>
            <person name="Jaros S."/>
            <person name="Januszkiewicz K."/>
            <person name="Wedrychowicz H."/>
        </authorList>
    </citation>
    <scope>NUCLEOTIDE SEQUENCE [LARGE SCALE GENOMIC DNA]</scope>
    <source>
        <strain evidence="4 6">DSM 17137</strain>
    </source>
</reference>
<dbReference type="InterPro" id="IPR019088">
    <property type="entry name" value="CHP02186-rel_TM"/>
</dbReference>
<evidence type="ECO:0000256" key="1">
    <source>
        <dbReference type="SAM" id="Phobius"/>
    </source>
</evidence>
<feature type="signal peptide" evidence="2">
    <location>
        <begin position="1"/>
        <end position="22"/>
    </location>
</feature>
<accession>A0A0F5LRV4</accession>
<evidence type="ECO:0000313" key="4">
    <source>
        <dbReference type="EMBL" id="SHF39002.1"/>
    </source>
</evidence>
<feature type="transmembrane region" description="Helical" evidence="1">
    <location>
        <begin position="232"/>
        <end position="253"/>
    </location>
</feature>
<dbReference type="Pfam" id="PF09608">
    <property type="entry name" value="Alph_Pro_TM"/>
    <property type="match status" value="1"/>
</dbReference>
<evidence type="ECO:0008006" key="7">
    <source>
        <dbReference type="Google" id="ProtNLM"/>
    </source>
</evidence>
<evidence type="ECO:0000256" key="2">
    <source>
        <dbReference type="SAM" id="SignalP"/>
    </source>
</evidence>
<dbReference type="Proteomes" id="UP000033608">
    <property type="component" value="Unassembled WGS sequence"/>
</dbReference>
<keyword evidence="1" id="KW-0812">Transmembrane</keyword>
<sequence length="255" mass="28192">MRPSRIIAALALLVGLAAPAGAARLISQMSNDTIEITSSFDGERMSFFGAIVPDSGSEDLVVKGPFHVVIVVVGPTADRVARQKTHNFGIWLNTDQVTFRRFPSYFHVLSSGRLRDITDVTTLTTQFILPESHTLKPNEAGWWKTAVFGRELVRLMTEEELFGVNQNAVNFLSENVYSARLTLPSNAPPGSYLALTYVFRNGEIIARKSEGFAVRKIGFERFLALAAVQQPLLYGLICVILALFTGWLGGLIFRR</sequence>
<keyword evidence="1" id="KW-1133">Transmembrane helix</keyword>
<evidence type="ECO:0000313" key="3">
    <source>
        <dbReference type="EMBL" id="KKB85058.1"/>
    </source>
</evidence>
<reference evidence="3 5" key="1">
    <citation type="submission" date="2015-03" db="EMBL/GenBank/DDBJ databases">
        <authorList>
            <person name="Hassan Y.I."/>
            <person name="Lepp D."/>
            <person name="Zhou T."/>
        </authorList>
    </citation>
    <scope>NUCLEOTIDE SEQUENCE [LARGE SCALE GENOMIC DNA]</scope>
    <source>
        <strain evidence="3 5">DSM 17137</strain>
    </source>
</reference>
<protein>
    <recommendedName>
        <fullName evidence="7">Transmembrane protein (Alph_Pro_TM)</fullName>
    </recommendedName>
</protein>
<keyword evidence="1" id="KW-0472">Membrane</keyword>